<dbReference type="PANTHER" id="PTHR43736:SF1">
    <property type="entry name" value="DIHYDRONEOPTERIN TRIPHOSPHATE DIPHOSPHATASE"/>
    <property type="match status" value="1"/>
</dbReference>
<dbReference type="InterPro" id="IPR020476">
    <property type="entry name" value="Nudix_hydrolase"/>
</dbReference>
<dbReference type="PANTHER" id="PTHR43736">
    <property type="entry name" value="ADP-RIBOSE PYROPHOSPHATASE"/>
    <property type="match status" value="1"/>
</dbReference>
<feature type="domain" description="Nudix hydrolase" evidence="3">
    <location>
        <begin position="1"/>
        <end position="132"/>
    </location>
</feature>
<reference evidence="4 5" key="1">
    <citation type="submission" date="2017-09" db="EMBL/GenBank/DDBJ databases">
        <title>Depth-based differentiation of microbial function through sediment-hosted aquifers and enrichment of novel symbionts in the deep terrestrial subsurface.</title>
        <authorList>
            <person name="Probst A.J."/>
            <person name="Ladd B."/>
            <person name="Jarett J.K."/>
            <person name="Geller-Mcgrath D.E."/>
            <person name="Sieber C.M."/>
            <person name="Emerson J.B."/>
            <person name="Anantharaman K."/>
            <person name="Thomas B.C."/>
            <person name="Malmstrom R."/>
            <person name="Stieglmeier M."/>
            <person name="Klingl A."/>
            <person name="Woyke T."/>
            <person name="Ryan C.M."/>
            <person name="Banfield J.F."/>
        </authorList>
    </citation>
    <scope>NUCLEOTIDE SEQUENCE [LARGE SCALE GENOMIC DNA]</scope>
    <source>
        <strain evidence="4">CG11_big_fil_rev_8_21_14_0_20_36_8</strain>
    </source>
</reference>
<dbReference type="InterPro" id="IPR020084">
    <property type="entry name" value="NUDIX_hydrolase_CS"/>
</dbReference>
<dbReference type="PROSITE" id="PS51462">
    <property type="entry name" value="NUDIX"/>
    <property type="match status" value="1"/>
</dbReference>
<dbReference type="Pfam" id="PF00293">
    <property type="entry name" value="NUDIX"/>
    <property type="match status" value="1"/>
</dbReference>
<organism evidence="4 5">
    <name type="scientific">Candidatus Roizmanbacteria bacterium CG11_big_fil_rev_8_21_14_0_20_36_8</name>
    <dbReference type="NCBI Taxonomy" id="1974856"/>
    <lineage>
        <taxon>Bacteria</taxon>
        <taxon>Candidatus Roizmaniibacteriota</taxon>
    </lineage>
</organism>
<dbReference type="SUPFAM" id="SSF55811">
    <property type="entry name" value="Nudix"/>
    <property type="match status" value="1"/>
</dbReference>
<proteinExistence type="inferred from homology"/>
<dbReference type="InterPro" id="IPR000086">
    <property type="entry name" value="NUDIX_hydrolase_dom"/>
</dbReference>
<protein>
    <recommendedName>
        <fullName evidence="3">Nudix hydrolase domain-containing protein</fullName>
    </recommendedName>
</protein>
<evidence type="ECO:0000313" key="5">
    <source>
        <dbReference type="Proteomes" id="UP000231056"/>
    </source>
</evidence>
<dbReference type="InterPro" id="IPR015797">
    <property type="entry name" value="NUDIX_hydrolase-like_dom_sf"/>
</dbReference>
<dbReference type="EMBL" id="PCVM01000040">
    <property type="protein sequence ID" value="PIQ73591.1"/>
    <property type="molecule type" value="Genomic_DNA"/>
</dbReference>
<dbReference type="GO" id="GO:0016787">
    <property type="term" value="F:hydrolase activity"/>
    <property type="evidence" value="ECO:0007669"/>
    <property type="project" value="UniProtKB-KW"/>
</dbReference>
<gene>
    <name evidence="4" type="ORF">COV58_01705</name>
</gene>
<dbReference type="CDD" id="cd02883">
    <property type="entry name" value="NUDIX_Hydrolase"/>
    <property type="match status" value="1"/>
</dbReference>
<comment type="caution">
    <text evidence="4">The sequence shown here is derived from an EMBL/GenBank/DDBJ whole genome shotgun (WGS) entry which is preliminary data.</text>
</comment>
<keyword evidence="1 2" id="KW-0378">Hydrolase</keyword>
<evidence type="ECO:0000256" key="2">
    <source>
        <dbReference type="RuleBase" id="RU003476"/>
    </source>
</evidence>
<evidence type="ECO:0000313" key="4">
    <source>
        <dbReference type="EMBL" id="PIQ73591.1"/>
    </source>
</evidence>
<dbReference type="PRINTS" id="PR00502">
    <property type="entry name" value="NUDIXFAMILY"/>
</dbReference>
<dbReference type="Gene3D" id="3.90.79.10">
    <property type="entry name" value="Nucleoside Triphosphate Pyrophosphohydrolase"/>
    <property type="match status" value="1"/>
</dbReference>
<name>A0A2M6IUH0_9BACT</name>
<accession>A0A2M6IUH0</accession>
<comment type="similarity">
    <text evidence="2">Belongs to the Nudix hydrolase family.</text>
</comment>
<dbReference type="AlphaFoldDB" id="A0A2M6IUH0"/>
<dbReference type="PROSITE" id="PS00893">
    <property type="entry name" value="NUDIX_BOX"/>
    <property type="match status" value="1"/>
</dbReference>
<dbReference type="Proteomes" id="UP000231056">
    <property type="component" value="Unassembled WGS sequence"/>
</dbReference>
<evidence type="ECO:0000256" key="1">
    <source>
        <dbReference type="ARBA" id="ARBA00022801"/>
    </source>
</evidence>
<sequence length="133" mass="15515">MKHFQLVVLPVIENDGKYLLTKRIDKYSDYHGKWQLPGGAMEFSETPEKALRREVHEELGIEVNIVKLIPTIDIKVRGKWQGIFISYLCSMKDENAEIILNEEASKFQWFTLEEIKKLDNLFEGCLEVILLCN</sequence>
<evidence type="ECO:0000259" key="3">
    <source>
        <dbReference type="PROSITE" id="PS51462"/>
    </source>
</evidence>